<dbReference type="EMBL" id="AHYS01000011">
    <property type="protein sequence ID" value="ESK60467.1"/>
    <property type="molecule type" value="Genomic_DNA"/>
</dbReference>
<gene>
    <name evidence="1" type="ORF">OMO_02125</name>
</gene>
<reference evidence="1 2" key="1">
    <citation type="submission" date="2013-10" db="EMBL/GenBank/DDBJ databases">
        <title>The Genome Sequence of Enterococcus cecorum DSM 20682 (= ATCC 43198) (Illumina assembly).</title>
        <authorList>
            <consortium name="The Broad Institute Genomics Platform"/>
            <consortium name="The Broad Institute Genome Sequencing Center for Infectious Disease"/>
            <person name="Earl A."/>
            <person name="Russ C."/>
            <person name="Gilmore M."/>
            <person name="Surin D."/>
            <person name="Walker B."/>
            <person name="Young S."/>
            <person name="Zeng Q."/>
            <person name="Gargeya S."/>
            <person name="Fitzgerald M."/>
            <person name="Haas B."/>
            <person name="Abouelleil A."/>
            <person name="Allen A.W."/>
            <person name="Alvarado L."/>
            <person name="Arachchi H.M."/>
            <person name="Berlin A.M."/>
            <person name="Chapman S.B."/>
            <person name="Gainer-Dewar J."/>
            <person name="Goldberg J."/>
            <person name="Griggs A."/>
            <person name="Gujja S."/>
            <person name="Hansen M."/>
            <person name="Howarth C."/>
            <person name="Imamovic A."/>
            <person name="Ireland A."/>
            <person name="Larimer J."/>
            <person name="McCowan C."/>
            <person name="Murphy C."/>
            <person name="Pearson M."/>
            <person name="Poon T.W."/>
            <person name="Priest M."/>
            <person name="Roberts A."/>
            <person name="Saif S."/>
            <person name="Shea T."/>
            <person name="Sisk P."/>
            <person name="Sykes S."/>
            <person name="Wortman J."/>
            <person name="Nusbaum C."/>
            <person name="Birren B."/>
        </authorList>
    </citation>
    <scope>NUCLEOTIDE SEQUENCE [LARGE SCALE GENOMIC DNA]</scope>
    <source>
        <strain evidence="1 2">ATCC 43198</strain>
    </source>
</reference>
<accession>S1RLE6</accession>
<dbReference type="AlphaFoldDB" id="S1RLE6"/>
<dbReference type="PATRIC" id="fig|1121864.4.peg.1203"/>
<sequence>MTVKEFIEMLENLEQDKKIEFSNQYFLSREKEPEIEKDETEDVYVLYT</sequence>
<comment type="caution">
    <text evidence="1">The sequence shown here is derived from an EMBL/GenBank/DDBJ whole genome shotgun (WGS) entry which is preliminary data.</text>
</comment>
<dbReference type="Proteomes" id="UP000017415">
    <property type="component" value="Unassembled WGS sequence"/>
</dbReference>
<organism evidence="1 2">
    <name type="scientific">Enterococcus cecorum DSM 20682 = ATCC 43198</name>
    <dbReference type="NCBI Taxonomy" id="1121864"/>
    <lineage>
        <taxon>Bacteria</taxon>
        <taxon>Bacillati</taxon>
        <taxon>Bacillota</taxon>
        <taxon>Bacilli</taxon>
        <taxon>Lactobacillales</taxon>
        <taxon>Enterococcaceae</taxon>
        <taxon>Enterococcus</taxon>
    </lineage>
</organism>
<proteinExistence type="predicted"/>
<evidence type="ECO:0000313" key="1">
    <source>
        <dbReference type="EMBL" id="ESK60467.1"/>
    </source>
</evidence>
<name>S1RLE6_9ENTE</name>
<evidence type="ECO:0000313" key="2">
    <source>
        <dbReference type="Proteomes" id="UP000017415"/>
    </source>
</evidence>
<dbReference type="HOGENOM" id="CLU_3152368_0_0_9"/>
<dbReference type="RefSeq" id="WP_016251377.1">
    <property type="nucleotide sequence ID" value="NZ_ASWI01000004.1"/>
</dbReference>
<protein>
    <submittedName>
        <fullName evidence="1">Uncharacterized protein</fullName>
    </submittedName>
</protein>
<keyword evidence="2" id="KW-1185">Reference proteome</keyword>
<dbReference type="GeneID" id="60872916"/>